<dbReference type="Gene3D" id="1.10.132.30">
    <property type="match status" value="1"/>
</dbReference>
<gene>
    <name evidence="8" type="ORF">ABUS76_00470</name>
</gene>
<dbReference type="PANTHER" id="PTHR19376">
    <property type="entry name" value="DNA-DIRECTED RNA POLYMERASE"/>
    <property type="match status" value="1"/>
</dbReference>
<evidence type="ECO:0000256" key="1">
    <source>
        <dbReference type="ARBA" id="ARBA00012418"/>
    </source>
</evidence>
<evidence type="ECO:0000313" key="8">
    <source>
        <dbReference type="EMBL" id="XCC45381.1"/>
    </source>
</evidence>
<feature type="domain" description="RNA polymerase Rpb1" evidence="7">
    <location>
        <begin position="6"/>
        <end position="147"/>
    </location>
</feature>
<dbReference type="SUPFAM" id="SSF64484">
    <property type="entry name" value="beta and beta-prime subunits of DNA dependent RNA-polymerase"/>
    <property type="match status" value="1"/>
</dbReference>
<protein>
    <recommendedName>
        <fullName evidence="1">DNA-directed RNA polymerase</fullName>
        <ecNumber evidence="1">2.7.7.6</ecNumber>
    </recommendedName>
</protein>
<dbReference type="GO" id="GO:0006351">
    <property type="term" value="P:DNA-templated transcription"/>
    <property type="evidence" value="ECO:0007669"/>
    <property type="project" value="InterPro"/>
</dbReference>
<keyword evidence="3" id="KW-0808">Transferase</keyword>
<dbReference type="Pfam" id="PF04983">
    <property type="entry name" value="RNA_pol_Rpb1_3"/>
    <property type="match status" value="1"/>
</dbReference>
<proteinExistence type="predicted"/>
<dbReference type="PANTHER" id="PTHR19376:SF54">
    <property type="entry name" value="DNA-DIRECTED RNA POLYMERASE SUBUNIT BETA"/>
    <property type="match status" value="1"/>
</dbReference>
<dbReference type="InterPro" id="IPR045867">
    <property type="entry name" value="DNA-dir_RpoC_beta_prime"/>
</dbReference>
<keyword evidence="4" id="KW-0548">Nucleotidyltransferase</keyword>
<dbReference type="EMBL" id="CP158689">
    <property type="protein sequence ID" value="XCC45381.1"/>
    <property type="molecule type" value="Genomic_DNA"/>
</dbReference>
<dbReference type="GO" id="GO:0003899">
    <property type="term" value="F:DNA-directed RNA polymerase activity"/>
    <property type="evidence" value="ECO:0007669"/>
    <property type="project" value="UniProtKB-EC"/>
</dbReference>
<accession>A0AAU7ZXG7</accession>
<dbReference type="InterPro" id="IPR042102">
    <property type="entry name" value="RNA_pol_Rpb1_3_sf"/>
</dbReference>
<keyword evidence="2" id="KW-0240">DNA-directed RNA polymerase</keyword>
<evidence type="ECO:0000256" key="5">
    <source>
        <dbReference type="ARBA" id="ARBA00023163"/>
    </source>
</evidence>
<name>A0AAU7ZXG7_9FLAO</name>
<sequence length="188" mass="22242">MLSIYNILNISNGEPILVPSQDMLLGLYYITKRNYYNKKYINILFSSFKEVKIAYNNNIINIHDNIKIKIDKNVIYTTTGRILFNNLLPHNIKFINKTLKKNILKIIIKKIYIKNDIKIIVKFLDNIKKLGFYYAYKAGLSFGIDNIKTPKKKYYIVKKSIKYTNNIIKNYNKGLLNKEEKYNKIINI</sequence>
<dbReference type="GO" id="GO:0003677">
    <property type="term" value="F:DNA binding"/>
    <property type="evidence" value="ECO:0007669"/>
    <property type="project" value="InterPro"/>
</dbReference>
<evidence type="ECO:0000256" key="2">
    <source>
        <dbReference type="ARBA" id="ARBA00022478"/>
    </source>
</evidence>
<comment type="catalytic activity">
    <reaction evidence="6">
        <text>RNA(n) + a ribonucleoside 5'-triphosphate = RNA(n+1) + diphosphate</text>
        <dbReference type="Rhea" id="RHEA:21248"/>
        <dbReference type="Rhea" id="RHEA-COMP:14527"/>
        <dbReference type="Rhea" id="RHEA-COMP:17342"/>
        <dbReference type="ChEBI" id="CHEBI:33019"/>
        <dbReference type="ChEBI" id="CHEBI:61557"/>
        <dbReference type="ChEBI" id="CHEBI:140395"/>
        <dbReference type="EC" id="2.7.7.6"/>
    </reaction>
</comment>
<evidence type="ECO:0000259" key="7">
    <source>
        <dbReference type="Pfam" id="PF04983"/>
    </source>
</evidence>
<dbReference type="GO" id="GO:0000428">
    <property type="term" value="C:DNA-directed RNA polymerase complex"/>
    <property type="evidence" value="ECO:0007669"/>
    <property type="project" value="UniProtKB-KW"/>
</dbReference>
<keyword evidence="5" id="KW-0804">Transcription</keyword>
<dbReference type="InterPro" id="IPR007066">
    <property type="entry name" value="RNA_pol_Rpb1_3"/>
</dbReference>
<reference evidence="8" key="1">
    <citation type="submission" date="2024-06" db="EMBL/GenBank/DDBJ databases">
        <title>Diversity, functionality, and evolutionary history of bacterial symbionts in false click beetles (Coleoptera, Throscidae).</title>
        <authorList>
            <person name="Wierz J.C."/>
            <person name="Malm H."/>
            <person name="Kaltenpoth M."/>
            <person name="Engl T."/>
        </authorList>
    </citation>
    <scope>NUCLEOTIDE SEQUENCE</scope>
    <source>
        <strain evidence="8">Ttur</strain>
    </source>
</reference>
<evidence type="ECO:0000256" key="3">
    <source>
        <dbReference type="ARBA" id="ARBA00022679"/>
    </source>
</evidence>
<dbReference type="Gene3D" id="1.10.274.100">
    <property type="entry name" value="RNA polymerase Rpb1, domain 3"/>
    <property type="match status" value="1"/>
</dbReference>
<dbReference type="EC" id="2.7.7.6" evidence="1"/>
<dbReference type="InterPro" id="IPR038120">
    <property type="entry name" value="Rpb1_funnel_sf"/>
</dbReference>
<organism evidence="8">
    <name type="scientific">Candidatus Shikimatogenerans sp. Ttur</name>
    <dbReference type="NCBI Taxonomy" id="3158569"/>
    <lineage>
        <taxon>Bacteria</taxon>
        <taxon>Pseudomonadati</taxon>
        <taxon>Bacteroidota</taxon>
        <taxon>Flavobacteriia</taxon>
        <taxon>Flavobacteriales</taxon>
        <taxon>Candidatus Shikimatogenerans</taxon>
    </lineage>
</organism>
<dbReference type="AlphaFoldDB" id="A0AAU7ZXG7"/>
<evidence type="ECO:0000256" key="6">
    <source>
        <dbReference type="ARBA" id="ARBA00048552"/>
    </source>
</evidence>
<evidence type="ECO:0000256" key="4">
    <source>
        <dbReference type="ARBA" id="ARBA00022695"/>
    </source>
</evidence>